<gene>
    <name evidence="3" type="ORF">HO173_005753</name>
</gene>
<evidence type="ECO:0000259" key="2">
    <source>
        <dbReference type="PROSITE" id="PS50280"/>
    </source>
</evidence>
<dbReference type="PROSITE" id="PS50280">
    <property type="entry name" value="SET"/>
    <property type="match status" value="1"/>
</dbReference>
<organism evidence="3 4">
    <name type="scientific">Letharia columbiana</name>
    <dbReference type="NCBI Taxonomy" id="112416"/>
    <lineage>
        <taxon>Eukaryota</taxon>
        <taxon>Fungi</taxon>
        <taxon>Dikarya</taxon>
        <taxon>Ascomycota</taxon>
        <taxon>Pezizomycotina</taxon>
        <taxon>Lecanoromycetes</taxon>
        <taxon>OSLEUM clade</taxon>
        <taxon>Lecanoromycetidae</taxon>
        <taxon>Lecanorales</taxon>
        <taxon>Lecanorineae</taxon>
        <taxon>Parmeliaceae</taxon>
        <taxon>Letharia</taxon>
    </lineage>
</organism>
<proteinExistence type="predicted"/>
<dbReference type="PANTHER" id="PTHR47332">
    <property type="entry name" value="SET DOMAIN-CONTAINING PROTEIN 5"/>
    <property type="match status" value="1"/>
</dbReference>
<reference evidence="3 4" key="1">
    <citation type="journal article" date="2020" name="Genomics">
        <title>Complete, high-quality genomes from long-read metagenomic sequencing of two wolf lichen thalli reveals enigmatic genome architecture.</title>
        <authorList>
            <person name="McKenzie S.K."/>
            <person name="Walston R.F."/>
            <person name="Allen J.L."/>
        </authorList>
    </citation>
    <scope>NUCLEOTIDE SEQUENCE [LARGE SCALE GENOMIC DNA]</scope>
    <source>
        <strain evidence="3">WasteWater2</strain>
    </source>
</reference>
<dbReference type="Pfam" id="PF00856">
    <property type="entry name" value="SET"/>
    <property type="match status" value="1"/>
</dbReference>
<dbReference type="EMBL" id="JACCJC010000021">
    <property type="protein sequence ID" value="KAF6236125.1"/>
    <property type="molecule type" value="Genomic_DNA"/>
</dbReference>
<feature type="domain" description="SET" evidence="2">
    <location>
        <begin position="152"/>
        <end position="296"/>
    </location>
</feature>
<dbReference type="OrthoDB" id="265717at2759"/>
<dbReference type="InterPro" id="IPR046341">
    <property type="entry name" value="SET_dom_sf"/>
</dbReference>
<name>A0A8H6FWL2_9LECA</name>
<evidence type="ECO:0000313" key="3">
    <source>
        <dbReference type="EMBL" id="KAF6236125.1"/>
    </source>
</evidence>
<dbReference type="Gene3D" id="2.170.270.10">
    <property type="entry name" value="SET domain"/>
    <property type="match status" value="1"/>
</dbReference>
<dbReference type="InterPro" id="IPR053185">
    <property type="entry name" value="SET_domain_protein"/>
</dbReference>
<dbReference type="InterPro" id="IPR001214">
    <property type="entry name" value="SET_dom"/>
</dbReference>
<keyword evidence="4" id="KW-1185">Reference proteome</keyword>
<dbReference type="RefSeq" id="XP_037165477.1">
    <property type="nucleotide sequence ID" value="XM_037307668.1"/>
</dbReference>
<dbReference type="CDD" id="cd20071">
    <property type="entry name" value="SET_SMYD"/>
    <property type="match status" value="1"/>
</dbReference>
<dbReference type="SMART" id="SM00317">
    <property type="entry name" value="SET"/>
    <property type="match status" value="1"/>
</dbReference>
<evidence type="ECO:0000313" key="4">
    <source>
        <dbReference type="Proteomes" id="UP000578531"/>
    </source>
</evidence>
<dbReference type="GeneID" id="59287415"/>
<evidence type="ECO:0000256" key="1">
    <source>
        <dbReference type="SAM" id="MobiDB-lite"/>
    </source>
</evidence>
<dbReference type="Proteomes" id="UP000578531">
    <property type="component" value="Unassembled WGS sequence"/>
</dbReference>
<dbReference type="PANTHER" id="PTHR47332:SF2">
    <property type="entry name" value="SET-6"/>
    <property type="match status" value="1"/>
</dbReference>
<dbReference type="AlphaFoldDB" id="A0A8H6FWL2"/>
<comment type="caution">
    <text evidence="3">The sequence shown here is derived from an EMBL/GenBank/DDBJ whole genome shotgun (WGS) entry which is preliminary data.</text>
</comment>
<accession>A0A8H6FWL2</accession>
<feature type="region of interest" description="Disordered" evidence="1">
    <location>
        <begin position="48"/>
        <end position="77"/>
    </location>
</feature>
<protein>
    <recommendedName>
        <fullName evidence="2">SET domain-containing protein</fullName>
    </recommendedName>
</protein>
<dbReference type="SUPFAM" id="SSF82199">
    <property type="entry name" value="SET domain"/>
    <property type="match status" value="1"/>
</dbReference>
<sequence>MPSVSSFNRPVMGYESSAAERQLHRAGAFLVRKMHGLSGTDIKLKDADAASDSRLSGKKRVRTGQRQLPPKNPPREKLLTTKRQIRGNALALAQETRSMISKAGELEKRKAIAQAEATKAEHHSGQYETIRSSNVKADKNLTPAAGRNVEKSTLYLIKGSPGKGLGMFAAKDIRKGTRILAEKPFFSLTERPVVSWSDPYAPNDIFEAFDNLPASERFKFMALHCPERPDCSLRFSIYEANCFEMGSGTCICLDAARINHSCIPNAHYSWNSSIERETVHAVKDISKGEEITVSYCSGIRTLQERKRELKPYVFTCRCPACQTDTDFGIRSQVRRQQMQDLDHEIADYQNDPPAARAEHGHCDERSAILELVNLINEEGLVYEKSLAYHDAAKCALKRGLRKKALKYASKKLDVDLCCVGRDSPFYKETMAFFLRI</sequence>